<dbReference type="NCBIfam" id="NF002999">
    <property type="entry name" value="PRK03767.1"/>
    <property type="match status" value="1"/>
</dbReference>
<evidence type="ECO:0000259" key="2">
    <source>
        <dbReference type="PROSITE" id="PS50902"/>
    </source>
</evidence>
<dbReference type="InterPro" id="IPR005025">
    <property type="entry name" value="FMN_Rdtase-like_dom"/>
</dbReference>
<dbReference type="SUPFAM" id="SSF52218">
    <property type="entry name" value="Flavoproteins"/>
    <property type="match status" value="1"/>
</dbReference>
<accession>A0A3B0W8G9</accession>
<comment type="similarity">
    <text evidence="1">Belongs to the WrbA family.</text>
</comment>
<evidence type="ECO:0000313" key="3">
    <source>
        <dbReference type="EMBL" id="VAW52235.1"/>
    </source>
</evidence>
<dbReference type="EMBL" id="UOFE01000026">
    <property type="protein sequence ID" value="VAW52235.1"/>
    <property type="molecule type" value="Genomic_DNA"/>
</dbReference>
<dbReference type="GO" id="GO:0009055">
    <property type="term" value="F:electron transfer activity"/>
    <property type="evidence" value="ECO:0007669"/>
    <property type="project" value="InterPro"/>
</dbReference>
<dbReference type="NCBIfam" id="TIGR01755">
    <property type="entry name" value="flav_wrbA"/>
    <property type="match status" value="1"/>
</dbReference>
<dbReference type="FunFam" id="3.40.50.360:FF:000001">
    <property type="entry name" value="NAD(P)H dehydrogenase (Quinone) FQR1-like"/>
    <property type="match status" value="1"/>
</dbReference>
<dbReference type="PROSITE" id="PS50902">
    <property type="entry name" value="FLAVODOXIN_LIKE"/>
    <property type="match status" value="1"/>
</dbReference>
<protein>
    <recommendedName>
        <fullName evidence="2">Flavodoxin-like domain-containing protein</fullName>
    </recommendedName>
</protein>
<dbReference type="Gene3D" id="3.40.50.360">
    <property type="match status" value="1"/>
</dbReference>
<name>A0A3B0W8G9_9ZZZZ</name>
<dbReference type="InterPro" id="IPR029039">
    <property type="entry name" value="Flavoprotein-like_sf"/>
</dbReference>
<dbReference type="PANTHER" id="PTHR30546">
    <property type="entry name" value="FLAVODOXIN-RELATED PROTEIN WRBA-RELATED"/>
    <property type="match status" value="1"/>
</dbReference>
<evidence type="ECO:0000256" key="1">
    <source>
        <dbReference type="ARBA" id="ARBA00006961"/>
    </source>
</evidence>
<organism evidence="3">
    <name type="scientific">hydrothermal vent metagenome</name>
    <dbReference type="NCBI Taxonomy" id="652676"/>
    <lineage>
        <taxon>unclassified sequences</taxon>
        <taxon>metagenomes</taxon>
        <taxon>ecological metagenomes</taxon>
    </lineage>
</organism>
<feature type="domain" description="Flavodoxin-like" evidence="2">
    <location>
        <begin position="14"/>
        <end position="199"/>
    </location>
</feature>
<dbReference type="InterPro" id="IPR010089">
    <property type="entry name" value="Flavoprotein_WrbA-like"/>
</dbReference>
<dbReference type="Pfam" id="PF03358">
    <property type="entry name" value="FMN_red"/>
    <property type="match status" value="1"/>
</dbReference>
<sequence length="207" mass="21797">MSKSTAESNNPLEILVLYYSPGGTTAEMANIIARGVGEIEGVQARVRTVAAVSSVTEQAESEIPQGGPLYASTDDLIECDGLILGCPTHFGNMPAAMKYFIDSTSALWMGGKLAGKPAAVFSASTSMHGGQESTLLTMMLPLLHHGMLIVGLPYTETALFQTKTGGTPYGATRLTDDLDATPLSDDERKLCLAIGRRVATTAKKLSL</sequence>
<dbReference type="GO" id="GO:0016020">
    <property type="term" value="C:membrane"/>
    <property type="evidence" value="ECO:0007669"/>
    <property type="project" value="TreeGrafter"/>
</dbReference>
<dbReference type="InterPro" id="IPR008254">
    <property type="entry name" value="Flavodoxin/NO_synth"/>
</dbReference>
<dbReference type="PROSITE" id="PS00201">
    <property type="entry name" value="FLAVODOXIN"/>
    <property type="match status" value="1"/>
</dbReference>
<dbReference type="InterPro" id="IPR001226">
    <property type="entry name" value="Flavodoxin_CS"/>
</dbReference>
<dbReference type="GO" id="GO:0010181">
    <property type="term" value="F:FMN binding"/>
    <property type="evidence" value="ECO:0007669"/>
    <property type="project" value="InterPro"/>
</dbReference>
<proteinExistence type="inferred from homology"/>
<dbReference type="PANTHER" id="PTHR30546:SF23">
    <property type="entry name" value="FLAVOPROTEIN-LIKE PROTEIN YCP4-RELATED"/>
    <property type="match status" value="1"/>
</dbReference>
<gene>
    <name evidence="3" type="ORF">MNBD_GAMMA05-117</name>
</gene>
<reference evidence="3" key="1">
    <citation type="submission" date="2018-06" db="EMBL/GenBank/DDBJ databases">
        <authorList>
            <person name="Zhirakovskaya E."/>
        </authorList>
    </citation>
    <scope>NUCLEOTIDE SEQUENCE</scope>
</reference>
<dbReference type="AlphaFoldDB" id="A0A3B0W8G9"/>
<dbReference type="GO" id="GO:0003955">
    <property type="term" value="F:NAD(P)H dehydrogenase (quinone) activity"/>
    <property type="evidence" value="ECO:0007669"/>
    <property type="project" value="InterPro"/>
</dbReference>